<dbReference type="GO" id="GO:0006364">
    <property type="term" value="P:rRNA processing"/>
    <property type="evidence" value="ECO:0007669"/>
    <property type="project" value="InterPro"/>
</dbReference>
<evidence type="ECO:0000259" key="1">
    <source>
        <dbReference type="PROSITE" id="PS50833"/>
    </source>
</evidence>
<comment type="caution">
    <text evidence="2">The sequence shown here is derived from an EMBL/GenBank/DDBJ whole genome shotgun (WGS) entry which is preliminary data.</text>
</comment>
<dbReference type="InterPro" id="IPR007109">
    <property type="entry name" value="Brix"/>
</dbReference>
<dbReference type="SUPFAM" id="SSF52954">
    <property type="entry name" value="Class II aaRS ABD-related"/>
    <property type="match status" value="1"/>
</dbReference>
<accession>A0A5J4YYJ8</accession>
<dbReference type="AlphaFoldDB" id="A0A5J4YYJ8"/>
<dbReference type="Proteomes" id="UP000324585">
    <property type="component" value="Unassembled WGS sequence"/>
</dbReference>
<evidence type="ECO:0000313" key="2">
    <source>
        <dbReference type="EMBL" id="KAA8495703.1"/>
    </source>
</evidence>
<organism evidence="2 3">
    <name type="scientific">Porphyridium purpureum</name>
    <name type="common">Red alga</name>
    <name type="synonym">Porphyridium cruentum</name>
    <dbReference type="NCBI Taxonomy" id="35688"/>
    <lineage>
        <taxon>Eukaryota</taxon>
        <taxon>Rhodophyta</taxon>
        <taxon>Bangiophyceae</taxon>
        <taxon>Porphyridiales</taxon>
        <taxon>Porphyridiaceae</taxon>
        <taxon>Porphyridium</taxon>
    </lineage>
</organism>
<proteinExistence type="predicted"/>
<protein>
    <submittedName>
        <fullName evidence="2">U3 small nucleolar ribonucleoprotein IMP4</fullName>
    </submittedName>
</protein>
<dbReference type="GO" id="GO:0042274">
    <property type="term" value="P:ribosomal small subunit biogenesis"/>
    <property type="evidence" value="ECO:0007669"/>
    <property type="project" value="UniProtKB-ARBA"/>
</dbReference>
<feature type="domain" description="Brix" evidence="1">
    <location>
        <begin position="83"/>
        <end position="273"/>
    </location>
</feature>
<sequence>MLRRQVRERREYLYRKSLEGKQREEYEKRKAIRDALAAGKKIPTELRQEEAQLRAADGFADAVHDKPQSHVDDEYGRVGEYTPRVIVTTSRDASSRLQQFVKELRLVFPESQRINRGNMVMGELIEMCRRSEYTDVVIVHETRGEPDSLIVSHLPFGPTAYFNLSNVVMRHDIPKEQLGKVSEAIPHLIFENMDQTKLGLRVKNILRALFPPIKNANSKRVMTFANQDDFISFRHHVFQSTVKHATKLADIELKEVGPRFEMRPYQIKLGTLEQVEADDEWVLRPHMNTAKKRKVLG</sequence>
<evidence type="ECO:0000313" key="3">
    <source>
        <dbReference type="Proteomes" id="UP000324585"/>
    </source>
</evidence>
<dbReference type="Pfam" id="PF04427">
    <property type="entry name" value="Brix"/>
    <property type="match status" value="1"/>
</dbReference>
<dbReference type="PROSITE" id="PS50833">
    <property type="entry name" value="BRIX"/>
    <property type="match status" value="1"/>
</dbReference>
<dbReference type="Gene3D" id="3.40.50.10480">
    <property type="entry name" value="Probable brix-domain ribosomal biogenesis protein"/>
    <property type="match status" value="1"/>
</dbReference>
<dbReference type="OMA" id="IGTMSEQ"/>
<keyword evidence="2" id="KW-0687">Ribonucleoprotein</keyword>
<keyword evidence="3" id="KW-1185">Reference proteome</keyword>
<dbReference type="OrthoDB" id="10253204at2759"/>
<dbReference type="GO" id="GO:0030515">
    <property type="term" value="F:snoRNA binding"/>
    <property type="evidence" value="ECO:0007669"/>
    <property type="project" value="TreeGrafter"/>
</dbReference>
<dbReference type="PANTHER" id="PTHR22734:SF2">
    <property type="entry name" value="U3 SMALL NUCLEOLAR RIBONUCLEOPROTEIN PROTEIN IMP4"/>
    <property type="match status" value="1"/>
</dbReference>
<dbReference type="SMART" id="SM00879">
    <property type="entry name" value="Brix"/>
    <property type="match status" value="1"/>
</dbReference>
<dbReference type="GO" id="GO:0034457">
    <property type="term" value="C:Mpp10 complex"/>
    <property type="evidence" value="ECO:0007669"/>
    <property type="project" value="UniProtKB-ARBA"/>
</dbReference>
<reference evidence="3" key="1">
    <citation type="journal article" date="2019" name="Nat. Commun.">
        <title>Expansion of phycobilisome linker gene families in mesophilic red algae.</title>
        <authorList>
            <person name="Lee J."/>
            <person name="Kim D."/>
            <person name="Bhattacharya D."/>
            <person name="Yoon H.S."/>
        </authorList>
    </citation>
    <scope>NUCLEOTIDE SEQUENCE [LARGE SCALE GENOMIC DNA]</scope>
    <source>
        <strain evidence="3">CCMP 1328</strain>
    </source>
</reference>
<dbReference type="GO" id="GO:0042134">
    <property type="term" value="F:rRNA primary transcript binding"/>
    <property type="evidence" value="ECO:0007669"/>
    <property type="project" value="InterPro"/>
</dbReference>
<name>A0A5J4YYJ8_PORPP</name>
<dbReference type="GO" id="GO:0032040">
    <property type="term" value="C:small-subunit processome"/>
    <property type="evidence" value="ECO:0007669"/>
    <property type="project" value="TreeGrafter"/>
</dbReference>
<dbReference type="FunFam" id="3.40.50.10480:FF:000001">
    <property type="entry name" value="IMP4, U3 small nucleolar ribonucleoprotein"/>
    <property type="match status" value="1"/>
</dbReference>
<dbReference type="EMBL" id="VRMN01000003">
    <property type="protein sequence ID" value="KAA8495703.1"/>
    <property type="molecule type" value="Genomic_DNA"/>
</dbReference>
<dbReference type="InterPro" id="IPR044281">
    <property type="entry name" value="IMP4/RPF1"/>
</dbReference>
<dbReference type="PANTHER" id="PTHR22734">
    <property type="entry name" value="U3 SMALL NUCLEOLAR RIBONUCLEOPROTEIN PROTEIN IMP4"/>
    <property type="match status" value="1"/>
</dbReference>
<gene>
    <name evidence="2" type="ORF">FVE85_1858</name>
</gene>
<dbReference type="GO" id="GO:0005654">
    <property type="term" value="C:nucleoplasm"/>
    <property type="evidence" value="ECO:0007669"/>
    <property type="project" value="UniProtKB-ARBA"/>
</dbReference>